<name>A0ABP7N0L6_9ACTN</name>
<dbReference type="InterPro" id="IPR007403">
    <property type="entry name" value="DUF456"/>
</dbReference>
<dbReference type="Proteomes" id="UP001501000">
    <property type="component" value="Unassembled WGS sequence"/>
</dbReference>
<comment type="caution">
    <text evidence="2">The sequence shown here is derived from an EMBL/GenBank/DDBJ whole genome shotgun (WGS) entry which is preliminary data.</text>
</comment>
<sequence length="208" mass="21813">MGVPALRRDGGVAGWRGFGRPEAVPLGAAAPGCRARPARRRWVRDAGRVGVWQLLMVATVMLLGVFGVLVPGVPGTWLVWAAVLWWSLHEQTGLAWILLVSSTALLLLTQVVVWQLPPRRFRGVGITRRMVAYAGAGALLGFLLLPVVGAIPGFVGGIYLAERLRLGGHGQAGAATRAVMRAAGTSVLVELFACLLIAGAWAGAVIAG</sequence>
<keyword evidence="1" id="KW-0812">Transmembrane</keyword>
<evidence type="ECO:0008006" key="4">
    <source>
        <dbReference type="Google" id="ProtNLM"/>
    </source>
</evidence>
<dbReference type="Pfam" id="PF04306">
    <property type="entry name" value="DUF456"/>
    <property type="match status" value="1"/>
</dbReference>
<keyword evidence="1" id="KW-1133">Transmembrane helix</keyword>
<feature type="transmembrane region" description="Helical" evidence="1">
    <location>
        <begin position="187"/>
        <end position="207"/>
    </location>
</feature>
<protein>
    <recommendedName>
        <fullName evidence="4">DUF456 domain-containing protein</fullName>
    </recommendedName>
</protein>
<evidence type="ECO:0000256" key="1">
    <source>
        <dbReference type="SAM" id="Phobius"/>
    </source>
</evidence>
<keyword evidence="1" id="KW-0472">Membrane</keyword>
<proteinExistence type="predicted"/>
<dbReference type="EMBL" id="BAABAJ010000018">
    <property type="protein sequence ID" value="GAA3932749.1"/>
    <property type="molecule type" value="Genomic_DNA"/>
</dbReference>
<evidence type="ECO:0000313" key="3">
    <source>
        <dbReference type="Proteomes" id="UP001501000"/>
    </source>
</evidence>
<accession>A0ABP7N0L6</accession>
<organism evidence="2 3">
    <name type="scientific">Streptomyces gulbargensis</name>
    <dbReference type="NCBI Taxonomy" id="364901"/>
    <lineage>
        <taxon>Bacteria</taxon>
        <taxon>Bacillati</taxon>
        <taxon>Actinomycetota</taxon>
        <taxon>Actinomycetes</taxon>
        <taxon>Kitasatosporales</taxon>
        <taxon>Streptomycetaceae</taxon>
        <taxon>Streptomyces</taxon>
    </lineage>
</organism>
<gene>
    <name evidence="2" type="ORF">GCM10022244_46700</name>
</gene>
<evidence type="ECO:0000313" key="2">
    <source>
        <dbReference type="EMBL" id="GAA3932749.1"/>
    </source>
</evidence>
<feature type="transmembrane region" description="Helical" evidence="1">
    <location>
        <begin position="49"/>
        <end position="73"/>
    </location>
</feature>
<keyword evidence="3" id="KW-1185">Reference proteome</keyword>
<reference evidence="3" key="1">
    <citation type="journal article" date="2019" name="Int. J. Syst. Evol. Microbiol.">
        <title>The Global Catalogue of Microorganisms (GCM) 10K type strain sequencing project: providing services to taxonomists for standard genome sequencing and annotation.</title>
        <authorList>
            <consortium name="The Broad Institute Genomics Platform"/>
            <consortium name="The Broad Institute Genome Sequencing Center for Infectious Disease"/>
            <person name="Wu L."/>
            <person name="Ma J."/>
        </authorList>
    </citation>
    <scope>NUCLEOTIDE SEQUENCE [LARGE SCALE GENOMIC DNA]</scope>
    <source>
        <strain evidence="3">JCM 16956</strain>
    </source>
</reference>
<feature type="transmembrane region" description="Helical" evidence="1">
    <location>
        <begin position="137"/>
        <end position="161"/>
    </location>
</feature>
<feature type="transmembrane region" description="Helical" evidence="1">
    <location>
        <begin position="93"/>
        <end position="116"/>
    </location>
</feature>